<evidence type="ECO:0000256" key="5">
    <source>
        <dbReference type="ARBA" id="ARBA00023002"/>
    </source>
</evidence>
<accession>A0A9P5YEV4</accession>
<dbReference type="PANTHER" id="PTHR23023">
    <property type="entry name" value="DIMETHYLANILINE MONOOXYGENASE"/>
    <property type="match status" value="1"/>
</dbReference>
<keyword evidence="5" id="KW-0560">Oxidoreductase</keyword>
<dbReference type="Gene3D" id="3.50.50.60">
    <property type="entry name" value="FAD/NAD(P)-binding domain"/>
    <property type="match status" value="1"/>
</dbReference>
<dbReference type="PRINTS" id="PR00370">
    <property type="entry name" value="FMOXYGENASE"/>
</dbReference>
<dbReference type="AlphaFoldDB" id="A0A9P5YEV4"/>
<protein>
    <recommendedName>
        <fullName evidence="8">Flavin-containing monooxygenase</fullName>
    </recommendedName>
</protein>
<dbReference type="InterPro" id="IPR036188">
    <property type="entry name" value="FAD/NAD-bd_sf"/>
</dbReference>
<evidence type="ECO:0000313" key="7">
    <source>
        <dbReference type="Proteomes" id="UP000807353"/>
    </source>
</evidence>
<evidence type="ECO:0000256" key="3">
    <source>
        <dbReference type="ARBA" id="ARBA00022827"/>
    </source>
</evidence>
<dbReference type="OrthoDB" id="2915840at2759"/>
<keyword evidence="2" id="KW-0285">Flavoprotein</keyword>
<evidence type="ECO:0000313" key="6">
    <source>
        <dbReference type="EMBL" id="KAF9466370.1"/>
    </source>
</evidence>
<dbReference type="Pfam" id="PF00743">
    <property type="entry name" value="FMO-like"/>
    <property type="match status" value="1"/>
</dbReference>
<dbReference type="GO" id="GO:0050661">
    <property type="term" value="F:NADP binding"/>
    <property type="evidence" value="ECO:0007669"/>
    <property type="project" value="InterPro"/>
</dbReference>
<comment type="similarity">
    <text evidence="1">Belongs to the FMO family.</text>
</comment>
<keyword evidence="7" id="KW-1185">Reference proteome</keyword>
<sequence>MARNTTIDHTVGVIGAGAAGLVTAQVLIRDGFDVQIITRDRSVGGVWEKERVYPGLNINNVHGEFRFSSLSMPTPSKASKTGGRLSGEDMCIYMERFADTYLQGKIKYQTEVTKIYRSDSGVWLVETEDASDNAEEPVRNVLRFFKIVLCTGGCSSPKIPIGLSYSDAEMAQFQGLVLHSTQFRSQLDHILEIVKPAASYASADTGVVVIVGGGRKVKVVFVTTDAILAVPIPLPDFVRKSRFLGLLSPHIELRTRLERFLHGTWLGGKIVHFIWDKITQISFNACAIPKNSPLRKAHSLFWGIRSNDEGVYREDGFHGLVNTGQIELVAPARVETYAEDVASVVILATGYSSSWSTIFDDSTAIELGISRHPALMKVPDVWSYASLSKPPRSRPESEQNLIRRDFAINGAVFTTNNGYTFEVVAHWISSYFLKDAMRLPSSHRKKRFPDMLLWTNESYSSNLAFWTWPQVVDELLEDMYLPNMRSGGNWLTWPFKVIDLKEIANLGEERRLKRHGITSSTS</sequence>
<dbReference type="Proteomes" id="UP000807353">
    <property type="component" value="Unassembled WGS sequence"/>
</dbReference>
<comment type="caution">
    <text evidence="6">The sequence shown here is derived from an EMBL/GenBank/DDBJ whole genome shotgun (WGS) entry which is preliminary data.</text>
</comment>
<keyword evidence="3" id="KW-0274">FAD</keyword>
<dbReference type="InterPro" id="IPR050346">
    <property type="entry name" value="FMO-like"/>
</dbReference>
<reference evidence="6" key="1">
    <citation type="submission" date="2020-11" db="EMBL/GenBank/DDBJ databases">
        <authorList>
            <consortium name="DOE Joint Genome Institute"/>
            <person name="Ahrendt S."/>
            <person name="Riley R."/>
            <person name="Andreopoulos W."/>
            <person name="Labutti K."/>
            <person name="Pangilinan J."/>
            <person name="Ruiz-Duenas F.J."/>
            <person name="Barrasa J.M."/>
            <person name="Sanchez-Garcia M."/>
            <person name="Camarero S."/>
            <person name="Miyauchi S."/>
            <person name="Serrano A."/>
            <person name="Linde D."/>
            <person name="Babiker R."/>
            <person name="Drula E."/>
            <person name="Ayuso-Fernandez I."/>
            <person name="Pacheco R."/>
            <person name="Padilla G."/>
            <person name="Ferreira P."/>
            <person name="Barriuso J."/>
            <person name="Kellner H."/>
            <person name="Castanera R."/>
            <person name="Alfaro M."/>
            <person name="Ramirez L."/>
            <person name="Pisabarro A.G."/>
            <person name="Kuo A."/>
            <person name="Tritt A."/>
            <person name="Lipzen A."/>
            <person name="He G."/>
            <person name="Yan M."/>
            <person name="Ng V."/>
            <person name="Cullen D."/>
            <person name="Martin F."/>
            <person name="Rosso M.-N."/>
            <person name="Henrissat B."/>
            <person name="Hibbett D."/>
            <person name="Martinez A.T."/>
            <person name="Grigoriev I.V."/>
        </authorList>
    </citation>
    <scope>NUCLEOTIDE SEQUENCE</scope>
    <source>
        <strain evidence="6">CBS 247.69</strain>
    </source>
</reference>
<dbReference type="GO" id="GO:0016491">
    <property type="term" value="F:oxidoreductase activity"/>
    <property type="evidence" value="ECO:0007669"/>
    <property type="project" value="UniProtKB-KW"/>
</dbReference>
<dbReference type="SUPFAM" id="SSF51905">
    <property type="entry name" value="FAD/NAD(P)-binding domain"/>
    <property type="match status" value="1"/>
</dbReference>
<dbReference type="InterPro" id="IPR020946">
    <property type="entry name" value="Flavin_mOase-like"/>
</dbReference>
<evidence type="ECO:0000256" key="1">
    <source>
        <dbReference type="ARBA" id="ARBA00009183"/>
    </source>
</evidence>
<dbReference type="GO" id="GO:0050660">
    <property type="term" value="F:flavin adenine dinucleotide binding"/>
    <property type="evidence" value="ECO:0007669"/>
    <property type="project" value="InterPro"/>
</dbReference>
<evidence type="ECO:0008006" key="8">
    <source>
        <dbReference type="Google" id="ProtNLM"/>
    </source>
</evidence>
<evidence type="ECO:0000256" key="2">
    <source>
        <dbReference type="ARBA" id="ARBA00022630"/>
    </source>
</evidence>
<name>A0A9P5YEV4_9AGAR</name>
<organism evidence="6 7">
    <name type="scientific">Collybia nuda</name>
    <dbReference type="NCBI Taxonomy" id="64659"/>
    <lineage>
        <taxon>Eukaryota</taxon>
        <taxon>Fungi</taxon>
        <taxon>Dikarya</taxon>
        <taxon>Basidiomycota</taxon>
        <taxon>Agaricomycotina</taxon>
        <taxon>Agaricomycetes</taxon>
        <taxon>Agaricomycetidae</taxon>
        <taxon>Agaricales</taxon>
        <taxon>Tricholomatineae</taxon>
        <taxon>Clitocybaceae</taxon>
        <taxon>Collybia</taxon>
    </lineage>
</organism>
<keyword evidence="4" id="KW-0521">NADP</keyword>
<gene>
    <name evidence="6" type="ORF">BDZ94DRAFT_1281005</name>
</gene>
<proteinExistence type="inferred from homology"/>
<evidence type="ECO:0000256" key="4">
    <source>
        <dbReference type="ARBA" id="ARBA00022857"/>
    </source>
</evidence>
<dbReference type="InterPro" id="IPR000960">
    <property type="entry name" value="Flavin_mOase"/>
</dbReference>
<dbReference type="EMBL" id="MU150242">
    <property type="protein sequence ID" value="KAF9466370.1"/>
    <property type="molecule type" value="Genomic_DNA"/>
</dbReference>